<accession>A0ABQ0AMY2</accession>
<keyword evidence="2" id="KW-1185">Reference proteome</keyword>
<evidence type="ECO:0000313" key="2">
    <source>
        <dbReference type="Proteomes" id="UP001441944"/>
    </source>
</evidence>
<dbReference type="Proteomes" id="UP001441944">
    <property type="component" value="Unassembled WGS sequence"/>
</dbReference>
<gene>
    <name evidence="1" type="ORF">NBRC116598_26180</name>
</gene>
<evidence type="ECO:0000313" key="1">
    <source>
        <dbReference type="EMBL" id="GAA6197174.1"/>
    </source>
</evidence>
<organism evidence="1 2">
    <name type="scientific">Pseudophaeobacter arcticus</name>
    <dbReference type="NCBI Taxonomy" id="385492"/>
    <lineage>
        <taxon>Bacteria</taxon>
        <taxon>Pseudomonadati</taxon>
        <taxon>Pseudomonadota</taxon>
        <taxon>Alphaproteobacteria</taxon>
        <taxon>Rhodobacterales</taxon>
        <taxon>Paracoccaceae</taxon>
        <taxon>Pseudophaeobacter</taxon>
    </lineage>
</organism>
<dbReference type="RefSeq" id="WP_353400903.1">
    <property type="nucleotide sequence ID" value="NZ_BAABWU010000010.1"/>
</dbReference>
<dbReference type="EMBL" id="BAABWU010000010">
    <property type="protein sequence ID" value="GAA6197174.1"/>
    <property type="molecule type" value="Genomic_DNA"/>
</dbReference>
<reference evidence="1 2" key="1">
    <citation type="submission" date="2024-04" db="EMBL/GenBank/DDBJ databases">
        <title>Draft genome sequence of Pseudophaeobacter arcticus NBRC 116598.</title>
        <authorList>
            <person name="Miyakawa T."/>
            <person name="Kusuya Y."/>
            <person name="Miura T."/>
        </authorList>
    </citation>
    <scope>NUCLEOTIDE SEQUENCE [LARGE SCALE GENOMIC DNA]</scope>
    <source>
        <strain evidence="1 2">SU-CL00105</strain>
    </source>
</reference>
<sequence length="121" mass="13118">MPLLAKLCVRAVQDLKWKVDSVNDSVGLVTFQTGVTWGSWSGVSGSLSIAEQEPFVFQVVGTGKQNLSGGQLVALNIGGEAQKKAQKVIDKMKELSALYIEEAPSPTMGIEELERRLAEKR</sequence>
<proteinExistence type="predicted"/>
<comment type="caution">
    <text evidence="1">The sequence shown here is derived from an EMBL/GenBank/DDBJ whole genome shotgun (WGS) entry which is preliminary data.</text>
</comment>
<protein>
    <submittedName>
        <fullName evidence="1">Uncharacterized protein</fullName>
    </submittedName>
</protein>
<name>A0ABQ0AMY2_9RHOB</name>